<dbReference type="Gene3D" id="3.30.565.10">
    <property type="entry name" value="Histidine kinase-like ATPase, C-terminal domain"/>
    <property type="match status" value="1"/>
</dbReference>
<evidence type="ECO:0000256" key="12">
    <source>
        <dbReference type="ARBA" id="ARBA00022989"/>
    </source>
</evidence>
<dbReference type="PANTHER" id="PTHR43065:SF46">
    <property type="entry name" value="C4-DICARBOXYLATE TRANSPORT SENSOR PROTEIN DCTB"/>
    <property type="match status" value="1"/>
</dbReference>
<name>A1K2L0_AZOSB</name>
<dbReference type="GO" id="GO:0005524">
    <property type="term" value="F:ATP binding"/>
    <property type="evidence" value="ECO:0007669"/>
    <property type="project" value="UniProtKB-KW"/>
</dbReference>
<dbReference type="SUPFAM" id="SSF55874">
    <property type="entry name" value="ATPase domain of HSP90 chaperone/DNA topoisomerase II/histidine kinase"/>
    <property type="match status" value="1"/>
</dbReference>
<keyword evidence="8 18" id="KW-0812">Transmembrane</keyword>
<dbReference type="SMART" id="SM00387">
    <property type="entry name" value="HATPase_c"/>
    <property type="match status" value="1"/>
</dbReference>
<dbReference type="InterPro" id="IPR029151">
    <property type="entry name" value="Sensor-like_sf"/>
</dbReference>
<evidence type="ECO:0000256" key="8">
    <source>
        <dbReference type="ARBA" id="ARBA00022692"/>
    </source>
</evidence>
<dbReference type="CDD" id="cd12914">
    <property type="entry name" value="PDC1_DGC_like"/>
    <property type="match status" value="1"/>
</dbReference>
<dbReference type="Proteomes" id="UP000002588">
    <property type="component" value="Chromosome"/>
</dbReference>
<dbReference type="CDD" id="cd00082">
    <property type="entry name" value="HisKA"/>
    <property type="match status" value="1"/>
</dbReference>
<keyword evidence="6" id="KW-0597">Phosphoprotein</keyword>
<evidence type="ECO:0000256" key="15">
    <source>
        <dbReference type="ARBA" id="ARBA00073143"/>
    </source>
</evidence>
<evidence type="ECO:0000256" key="6">
    <source>
        <dbReference type="ARBA" id="ARBA00022553"/>
    </source>
</evidence>
<evidence type="ECO:0000256" key="14">
    <source>
        <dbReference type="ARBA" id="ARBA00023136"/>
    </source>
</evidence>
<evidence type="ECO:0000256" key="18">
    <source>
        <dbReference type="SAM" id="Phobius"/>
    </source>
</evidence>
<dbReference type="InterPro" id="IPR003594">
    <property type="entry name" value="HATPase_dom"/>
</dbReference>
<dbReference type="PANTHER" id="PTHR43065">
    <property type="entry name" value="SENSOR HISTIDINE KINASE"/>
    <property type="match status" value="1"/>
</dbReference>
<dbReference type="HOGENOM" id="CLU_000445_94_2_4"/>
<dbReference type="InterPro" id="IPR003661">
    <property type="entry name" value="HisK_dim/P_dom"/>
</dbReference>
<dbReference type="EMBL" id="AM406670">
    <property type="protein sequence ID" value="CAL93065.1"/>
    <property type="molecule type" value="Genomic_DNA"/>
</dbReference>
<dbReference type="PRINTS" id="PR00344">
    <property type="entry name" value="BCTRLSENSOR"/>
</dbReference>
<proteinExistence type="predicted"/>
<evidence type="ECO:0000256" key="5">
    <source>
        <dbReference type="ARBA" id="ARBA00022519"/>
    </source>
</evidence>
<dbReference type="InterPro" id="IPR036097">
    <property type="entry name" value="HisK_dim/P_sf"/>
</dbReference>
<protein>
    <recommendedName>
        <fullName evidence="15">C4-dicarboxylate transport sensor protein DctB</fullName>
        <ecNumber evidence="3">2.7.13.3</ecNumber>
    </recommendedName>
</protein>
<evidence type="ECO:0000256" key="13">
    <source>
        <dbReference type="ARBA" id="ARBA00023012"/>
    </source>
</evidence>
<dbReference type="Pfam" id="PF02518">
    <property type="entry name" value="HATPase_c"/>
    <property type="match status" value="1"/>
</dbReference>
<dbReference type="KEGG" id="azo:azo0448"/>
<sequence>MTAASSPSAKADSAAEAVPRPAPERPRPGHGPLLAALAVLLVSLAGFGGYRLGEGLGMRALQVEASHRLDLGAAAIDGVVNRYAHIPATIELSPEVLALLRAPDSEARAAAANRYLERLNGHIGSIALFVLDRRGEVRAASNWAHGDSFIGEDLSFRPYFQRAIAGQAGRHFAIGTTRGDPGYFVSHPIRDGSEIIGVAVIKIPLGGLEETWLSLGTPALISDENGVVILTAVPGWLYRSLAPLSAATVAEIEANRLYNGRPIQPLTIGPEPVAAQLPMADEDGVELRLDRRIALPPELPRNSGYYLAQGRTLPDTGWRLLVFSDLTPVRHQAASQAALALVAAAFVVLLAIFIAQRRRILRQRLEAQRLLERSNAELENKVARRTRALTESIARLRKEIAERQHAEQTLHAAQDELVQAGKLAVLGQLATSVTHELTQPLGAMRTLAGNAVEFMRRGDQDTAAKNLDIVGRLADQMASIITPLKTFARKSPAVPAAVDVTHAVGNALFLLEQRLKSADITVDNACVAGEAIAWCDQNRLEQVLINLIGNAIDAMRGQPRRELSIHAVRHADGRILLRIGDTGCGVPEALRGRLFEPFFTTKPAGEGLGLGLAISRDIVREFGGDLDADNRASGGTYFTVFLNPAPATESAAP</sequence>
<dbReference type="SUPFAM" id="SSF47384">
    <property type="entry name" value="Homodimeric domain of signal transducing histidine kinase"/>
    <property type="match status" value="1"/>
</dbReference>
<keyword evidence="13" id="KW-0902">Two-component regulatory system</keyword>
<evidence type="ECO:0000256" key="16">
    <source>
        <dbReference type="SAM" id="Coils"/>
    </source>
</evidence>
<keyword evidence="4" id="KW-1003">Cell membrane</keyword>
<feature type="domain" description="Histidine kinase" evidence="19">
    <location>
        <begin position="432"/>
        <end position="646"/>
    </location>
</feature>
<dbReference type="InterPro" id="IPR004358">
    <property type="entry name" value="Sig_transdc_His_kin-like_C"/>
</dbReference>
<feature type="compositionally biased region" description="Low complexity" evidence="17">
    <location>
        <begin position="1"/>
        <end position="19"/>
    </location>
</feature>
<feature type="region of interest" description="Disordered" evidence="17">
    <location>
        <begin position="1"/>
        <end position="29"/>
    </location>
</feature>
<evidence type="ECO:0000256" key="4">
    <source>
        <dbReference type="ARBA" id="ARBA00022475"/>
    </source>
</evidence>
<evidence type="ECO:0000256" key="17">
    <source>
        <dbReference type="SAM" id="MobiDB-lite"/>
    </source>
</evidence>
<keyword evidence="12 18" id="KW-1133">Transmembrane helix</keyword>
<accession>A1K2L0</accession>
<reference evidence="20 21" key="1">
    <citation type="journal article" date="2006" name="Nat. Biotechnol.">
        <title>Complete genome of the mutualistic, N2-fixing grass endophyte Azoarcus sp. strain BH72.</title>
        <authorList>
            <person name="Krause A."/>
            <person name="Ramakumar A."/>
            <person name="Bartels D."/>
            <person name="Battistoni F."/>
            <person name="Bekel T."/>
            <person name="Boch J."/>
            <person name="Boehm M."/>
            <person name="Friedrich F."/>
            <person name="Hurek T."/>
            <person name="Krause L."/>
            <person name="Linke B."/>
            <person name="McHardy A.C."/>
            <person name="Sarkar A."/>
            <person name="Schneiker S."/>
            <person name="Syed A.A."/>
            <person name="Thauer R."/>
            <person name="Vorhoelter F.-J."/>
            <person name="Weidner S."/>
            <person name="Puehler A."/>
            <person name="Reinhold-Hurek B."/>
            <person name="Kaiser O."/>
            <person name="Goesmann A."/>
        </authorList>
    </citation>
    <scope>NUCLEOTIDE SEQUENCE [LARGE SCALE GENOMIC DNA]</scope>
    <source>
        <strain evidence="20 21">BH72</strain>
    </source>
</reference>
<dbReference type="RefSeq" id="WP_011764183.1">
    <property type="nucleotide sequence ID" value="NC_008702.1"/>
</dbReference>
<dbReference type="SUPFAM" id="SSF103190">
    <property type="entry name" value="Sensory domain-like"/>
    <property type="match status" value="1"/>
</dbReference>
<evidence type="ECO:0000256" key="2">
    <source>
        <dbReference type="ARBA" id="ARBA00004429"/>
    </source>
</evidence>
<dbReference type="AlphaFoldDB" id="A1K2L0"/>
<organism evidence="20 21">
    <name type="scientific">Azoarcus sp. (strain BH72)</name>
    <dbReference type="NCBI Taxonomy" id="418699"/>
    <lineage>
        <taxon>Bacteria</taxon>
        <taxon>Pseudomonadati</taxon>
        <taxon>Pseudomonadota</taxon>
        <taxon>Betaproteobacteria</taxon>
        <taxon>Rhodocyclales</taxon>
        <taxon>Zoogloeaceae</taxon>
        <taxon>Azoarcus</taxon>
    </lineage>
</organism>
<keyword evidence="7 20" id="KW-0808">Transferase</keyword>
<comment type="subcellular location">
    <subcellularLocation>
        <location evidence="2">Cell inner membrane</location>
        <topology evidence="2">Multi-pass membrane protein</topology>
    </subcellularLocation>
</comment>
<dbReference type="InterPro" id="IPR017055">
    <property type="entry name" value="Sig_transdc_His_kinase_DctB"/>
</dbReference>
<evidence type="ECO:0000259" key="19">
    <source>
        <dbReference type="PROSITE" id="PS50109"/>
    </source>
</evidence>
<dbReference type="Pfam" id="PF02743">
    <property type="entry name" value="dCache_1"/>
    <property type="match status" value="1"/>
</dbReference>
<keyword evidence="5" id="KW-0997">Cell inner membrane</keyword>
<evidence type="ECO:0000256" key="7">
    <source>
        <dbReference type="ARBA" id="ARBA00022679"/>
    </source>
</evidence>
<dbReference type="InterPro" id="IPR036890">
    <property type="entry name" value="HATPase_C_sf"/>
</dbReference>
<evidence type="ECO:0000256" key="9">
    <source>
        <dbReference type="ARBA" id="ARBA00022741"/>
    </source>
</evidence>
<keyword evidence="14 18" id="KW-0472">Membrane</keyword>
<evidence type="ECO:0000256" key="1">
    <source>
        <dbReference type="ARBA" id="ARBA00000085"/>
    </source>
</evidence>
<dbReference type="GO" id="GO:0005886">
    <property type="term" value="C:plasma membrane"/>
    <property type="evidence" value="ECO:0007669"/>
    <property type="project" value="UniProtKB-SubCell"/>
</dbReference>
<dbReference type="GO" id="GO:0000155">
    <property type="term" value="F:phosphorelay sensor kinase activity"/>
    <property type="evidence" value="ECO:0007669"/>
    <property type="project" value="InterPro"/>
</dbReference>
<dbReference type="Gene3D" id="1.10.287.130">
    <property type="match status" value="1"/>
</dbReference>
<evidence type="ECO:0000256" key="11">
    <source>
        <dbReference type="ARBA" id="ARBA00022840"/>
    </source>
</evidence>
<dbReference type="PROSITE" id="PS50109">
    <property type="entry name" value="HIS_KIN"/>
    <property type="match status" value="1"/>
</dbReference>
<keyword evidence="10 20" id="KW-0418">Kinase</keyword>
<dbReference type="Gene3D" id="3.30.450.20">
    <property type="entry name" value="PAS domain"/>
    <property type="match status" value="2"/>
</dbReference>
<evidence type="ECO:0000313" key="20">
    <source>
        <dbReference type="EMBL" id="CAL93065.1"/>
    </source>
</evidence>
<dbReference type="InterPro" id="IPR033479">
    <property type="entry name" value="dCache_1"/>
</dbReference>
<keyword evidence="9" id="KW-0547">Nucleotide-binding</keyword>
<gene>
    <name evidence="20" type="primary">dctB1</name>
    <name evidence="20" type="ordered locus">azo0448</name>
</gene>
<dbReference type="InterPro" id="IPR005467">
    <property type="entry name" value="His_kinase_dom"/>
</dbReference>
<evidence type="ECO:0000256" key="3">
    <source>
        <dbReference type="ARBA" id="ARBA00012438"/>
    </source>
</evidence>
<feature type="coiled-coil region" evidence="16">
    <location>
        <begin position="364"/>
        <end position="416"/>
    </location>
</feature>
<feature type="transmembrane region" description="Helical" evidence="18">
    <location>
        <begin position="337"/>
        <end position="355"/>
    </location>
</feature>
<keyword evidence="21" id="KW-1185">Reference proteome</keyword>
<keyword evidence="11" id="KW-0067">ATP-binding</keyword>
<dbReference type="EC" id="2.7.13.3" evidence="3"/>
<dbReference type="SMART" id="SM00388">
    <property type="entry name" value="HisKA"/>
    <property type="match status" value="1"/>
</dbReference>
<dbReference type="FunFam" id="1.10.287.130:FF:000049">
    <property type="entry name" value="C4-dicarboxylate transport sensor protein DctB"/>
    <property type="match status" value="1"/>
</dbReference>
<dbReference type="PIRSF" id="PIRSF036431">
    <property type="entry name" value="STHK_DctB"/>
    <property type="match status" value="1"/>
</dbReference>
<dbReference type="STRING" id="62928.azo0448"/>
<evidence type="ECO:0000256" key="10">
    <source>
        <dbReference type="ARBA" id="ARBA00022777"/>
    </source>
</evidence>
<dbReference type="eggNOG" id="COG4191">
    <property type="taxonomic scope" value="Bacteria"/>
</dbReference>
<keyword evidence="16" id="KW-0175">Coiled coil</keyword>
<comment type="catalytic activity">
    <reaction evidence="1">
        <text>ATP + protein L-histidine = ADP + protein N-phospho-L-histidine.</text>
        <dbReference type="EC" id="2.7.13.3"/>
    </reaction>
</comment>
<evidence type="ECO:0000313" key="21">
    <source>
        <dbReference type="Proteomes" id="UP000002588"/>
    </source>
</evidence>